<dbReference type="EMBL" id="JBHUMR010000009">
    <property type="protein sequence ID" value="MFD2617271.1"/>
    <property type="molecule type" value="Genomic_DNA"/>
</dbReference>
<evidence type="ECO:0000256" key="10">
    <source>
        <dbReference type="ARBA" id="ARBA00023014"/>
    </source>
</evidence>
<keyword evidence="6" id="KW-0949">S-adenosyl-L-methionine</keyword>
<accession>A0ABW5PQX0</accession>
<comment type="cofactor">
    <cofactor evidence="1">
        <name>[4Fe-4S] cluster</name>
        <dbReference type="ChEBI" id="CHEBI:49883"/>
    </cofactor>
</comment>
<dbReference type="InterPro" id="IPR034457">
    <property type="entry name" value="Organic_radical-activating"/>
</dbReference>
<dbReference type="SFLD" id="SFLDG01063">
    <property type="entry name" value="activating_enzymes__group_1"/>
    <property type="match status" value="1"/>
</dbReference>
<comment type="catalytic activity">
    <reaction evidence="11">
        <text>glycyl-[protein] + reduced [flavodoxin] + S-adenosyl-L-methionine = glycin-2-yl radical-[protein] + semiquinone [flavodoxin] + 5'-deoxyadenosine + L-methionine + H(+)</text>
        <dbReference type="Rhea" id="RHEA:61976"/>
        <dbReference type="Rhea" id="RHEA-COMP:10622"/>
        <dbReference type="Rhea" id="RHEA-COMP:14480"/>
        <dbReference type="Rhea" id="RHEA-COMP:15993"/>
        <dbReference type="Rhea" id="RHEA-COMP:15994"/>
        <dbReference type="ChEBI" id="CHEBI:15378"/>
        <dbReference type="ChEBI" id="CHEBI:17319"/>
        <dbReference type="ChEBI" id="CHEBI:29947"/>
        <dbReference type="ChEBI" id="CHEBI:32722"/>
        <dbReference type="ChEBI" id="CHEBI:57618"/>
        <dbReference type="ChEBI" id="CHEBI:57844"/>
        <dbReference type="ChEBI" id="CHEBI:59789"/>
        <dbReference type="ChEBI" id="CHEBI:140311"/>
    </reaction>
</comment>
<gene>
    <name evidence="13" type="primary">nrdG</name>
    <name evidence="13" type="ORF">ACFSTF_08090</name>
</gene>
<dbReference type="InterPro" id="IPR012837">
    <property type="entry name" value="NrdG"/>
</dbReference>
<evidence type="ECO:0000313" key="13">
    <source>
        <dbReference type="EMBL" id="MFD2617271.1"/>
    </source>
</evidence>
<dbReference type="NCBIfam" id="TIGR02491">
    <property type="entry name" value="NrdG"/>
    <property type="match status" value="1"/>
</dbReference>
<evidence type="ECO:0000256" key="12">
    <source>
        <dbReference type="PIRNR" id="PIRNR000368"/>
    </source>
</evidence>
<evidence type="ECO:0000256" key="5">
    <source>
        <dbReference type="ARBA" id="ARBA00022485"/>
    </source>
</evidence>
<keyword evidence="7" id="KW-0479">Metal-binding</keyword>
<dbReference type="Gene3D" id="3.20.20.70">
    <property type="entry name" value="Aldolase class I"/>
    <property type="match status" value="1"/>
</dbReference>
<comment type="function">
    <text evidence="2 12">Activation of anaerobic ribonucleoside-triphosphate reductase under anaerobic conditions by generation of an organic free radical, using S-adenosylmethionine and reduced flavodoxin as cosubstrates to produce 5'-deoxy-adenosine.</text>
</comment>
<organism evidence="13 14">
    <name type="scientific">Terrilactibacillus laevilacticus</name>
    <dbReference type="NCBI Taxonomy" id="1380157"/>
    <lineage>
        <taxon>Bacteria</taxon>
        <taxon>Bacillati</taxon>
        <taxon>Bacillota</taxon>
        <taxon>Bacilli</taxon>
        <taxon>Bacillales</taxon>
        <taxon>Bacillaceae</taxon>
        <taxon>Terrilactibacillus</taxon>
    </lineage>
</organism>
<dbReference type="EC" id="1.97.1.-" evidence="12"/>
<evidence type="ECO:0000256" key="4">
    <source>
        <dbReference type="ARBA" id="ARBA00014281"/>
    </source>
</evidence>
<keyword evidence="14" id="KW-1185">Reference proteome</keyword>
<dbReference type="SFLD" id="SFLDS00029">
    <property type="entry name" value="Radical_SAM"/>
    <property type="match status" value="1"/>
</dbReference>
<dbReference type="PANTHER" id="PTHR30352">
    <property type="entry name" value="PYRUVATE FORMATE-LYASE-ACTIVATING ENZYME"/>
    <property type="match status" value="1"/>
</dbReference>
<dbReference type="InterPro" id="IPR058240">
    <property type="entry name" value="rSAM_sf"/>
</dbReference>
<dbReference type="Proteomes" id="UP001597458">
    <property type="component" value="Unassembled WGS sequence"/>
</dbReference>
<dbReference type="PIRSF" id="PIRSF000368">
    <property type="entry name" value="NrdG"/>
    <property type="match status" value="1"/>
</dbReference>
<keyword evidence="5" id="KW-0004">4Fe-4S</keyword>
<dbReference type="SFLD" id="SFLDG01066">
    <property type="entry name" value="organic_radical-activating_enz"/>
    <property type="match status" value="1"/>
</dbReference>
<comment type="caution">
    <text evidence="13">The sequence shown here is derived from an EMBL/GenBank/DDBJ whole genome shotgun (WGS) entry which is preliminary data.</text>
</comment>
<dbReference type="SUPFAM" id="SSF102114">
    <property type="entry name" value="Radical SAM enzymes"/>
    <property type="match status" value="1"/>
</dbReference>
<evidence type="ECO:0000256" key="7">
    <source>
        <dbReference type="ARBA" id="ARBA00022723"/>
    </source>
</evidence>
<evidence type="ECO:0000256" key="1">
    <source>
        <dbReference type="ARBA" id="ARBA00001966"/>
    </source>
</evidence>
<dbReference type="CDD" id="cd01335">
    <property type="entry name" value="Radical_SAM"/>
    <property type="match status" value="1"/>
</dbReference>
<name>A0ABW5PQX0_9BACI</name>
<evidence type="ECO:0000256" key="8">
    <source>
        <dbReference type="ARBA" id="ARBA00023002"/>
    </source>
</evidence>
<dbReference type="InterPro" id="IPR013785">
    <property type="entry name" value="Aldolase_TIM"/>
</dbReference>
<evidence type="ECO:0000256" key="2">
    <source>
        <dbReference type="ARBA" id="ARBA00003852"/>
    </source>
</evidence>
<dbReference type="SFLD" id="SFLDF00299">
    <property type="entry name" value="anaerobic_ribonucleoside-triph"/>
    <property type="match status" value="1"/>
</dbReference>
<comment type="similarity">
    <text evidence="3 12">Belongs to the organic radical-activating enzymes family.</text>
</comment>
<dbReference type="Pfam" id="PF13353">
    <property type="entry name" value="Fer4_12"/>
    <property type="match status" value="1"/>
</dbReference>
<evidence type="ECO:0000256" key="6">
    <source>
        <dbReference type="ARBA" id="ARBA00022691"/>
    </source>
</evidence>
<dbReference type="InterPro" id="IPR001989">
    <property type="entry name" value="Radical_activat_CS"/>
</dbReference>
<keyword evidence="8 12" id="KW-0560">Oxidoreductase</keyword>
<evidence type="ECO:0000256" key="3">
    <source>
        <dbReference type="ARBA" id="ARBA00009777"/>
    </source>
</evidence>
<evidence type="ECO:0000256" key="11">
    <source>
        <dbReference type="ARBA" id="ARBA00047365"/>
    </source>
</evidence>
<proteinExistence type="inferred from homology"/>
<dbReference type="RefSeq" id="WP_141190854.1">
    <property type="nucleotide sequence ID" value="NZ_JBHUMR010000009.1"/>
</dbReference>
<keyword evidence="9" id="KW-0408">Iron</keyword>
<keyword evidence="10" id="KW-0411">Iron-sulfur</keyword>
<evidence type="ECO:0000313" key="14">
    <source>
        <dbReference type="Proteomes" id="UP001597458"/>
    </source>
</evidence>
<reference evidence="14" key="1">
    <citation type="journal article" date="2019" name="Int. J. Syst. Evol. Microbiol.">
        <title>The Global Catalogue of Microorganisms (GCM) 10K type strain sequencing project: providing services to taxonomists for standard genome sequencing and annotation.</title>
        <authorList>
            <consortium name="The Broad Institute Genomics Platform"/>
            <consortium name="The Broad Institute Genome Sequencing Center for Infectious Disease"/>
            <person name="Wu L."/>
            <person name="Ma J."/>
        </authorList>
    </citation>
    <scope>NUCLEOTIDE SEQUENCE [LARGE SCALE GENOMIC DNA]</scope>
    <source>
        <strain evidence="14">TISTR 2241</strain>
    </source>
</reference>
<dbReference type="PANTHER" id="PTHR30352:SF2">
    <property type="entry name" value="ANAEROBIC RIBONUCLEOSIDE-TRIPHOSPHATE REDUCTASE-ACTIVATING PROTEIN"/>
    <property type="match status" value="1"/>
</dbReference>
<evidence type="ECO:0000256" key="9">
    <source>
        <dbReference type="ARBA" id="ARBA00023004"/>
    </source>
</evidence>
<dbReference type="PROSITE" id="PS01087">
    <property type="entry name" value="RADICAL_ACTIVATING"/>
    <property type="match status" value="1"/>
</dbReference>
<protein>
    <recommendedName>
        <fullName evidence="4 12">Anaerobic ribonucleoside-triphosphate reductase-activating protein</fullName>
        <ecNumber evidence="12">1.97.1.-</ecNumber>
    </recommendedName>
</protein>
<dbReference type="InterPro" id="IPR007197">
    <property type="entry name" value="rSAM"/>
</dbReference>
<sequence length="165" mass="19275">MNYADYKRFDMLNGLGIRHSLFVSGCRHYCKGCWNAVAWNFGFGSPYTKETEDRIIDDLKMKQISGLSLLGGEPFEHPIILTRLLKRIEKECENKNVWCWSGFTFEEILLDSEKSEMLKHLHVLIDGKFELDKRDLKLKFRGSSNQRIIDVKKSIEFGYVVPYLS</sequence>